<organism evidence="1 2">
    <name type="scientific">Acaryochloris marina (strain MBIC 11017)</name>
    <dbReference type="NCBI Taxonomy" id="329726"/>
    <lineage>
        <taxon>Bacteria</taxon>
        <taxon>Bacillati</taxon>
        <taxon>Cyanobacteriota</taxon>
        <taxon>Cyanophyceae</taxon>
        <taxon>Acaryochloridales</taxon>
        <taxon>Acaryochloridaceae</taxon>
        <taxon>Acaryochloris</taxon>
    </lineage>
</organism>
<keyword evidence="2" id="KW-1185">Reference proteome</keyword>
<evidence type="ECO:0000313" key="2">
    <source>
        <dbReference type="Proteomes" id="UP000000268"/>
    </source>
</evidence>
<protein>
    <submittedName>
        <fullName evidence="1">Uncharacterized protein</fullName>
    </submittedName>
</protein>
<proteinExistence type="predicted"/>
<dbReference type="AlphaFoldDB" id="B0C697"/>
<dbReference type="EMBL" id="CP000828">
    <property type="protein sequence ID" value="ABW25191.1"/>
    <property type="molecule type" value="Genomic_DNA"/>
</dbReference>
<reference evidence="1 2" key="1">
    <citation type="journal article" date="2008" name="Proc. Natl. Acad. Sci. U.S.A.">
        <title>Niche adaptation and genome expansion in the chlorophyll d-producing cyanobacterium Acaryochloris marina.</title>
        <authorList>
            <person name="Swingley W.D."/>
            <person name="Chen M."/>
            <person name="Cheung P.C."/>
            <person name="Conrad A.L."/>
            <person name="Dejesa L.C."/>
            <person name="Hao J."/>
            <person name="Honchak B.M."/>
            <person name="Karbach L.E."/>
            <person name="Kurdoglu A."/>
            <person name="Lahiri S."/>
            <person name="Mastrian S.D."/>
            <person name="Miyashita H."/>
            <person name="Page L."/>
            <person name="Ramakrishna P."/>
            <person name="Satoh S."/>
            <person name="Sattley W.M."/>
            <person name="Shimada Y."/>
            <person name="Taylor H.L."/>
            <person name="Tomo T."/>
            <person name="Tsuchiya T."/>
            <person name="Wang Z.T."/>
            <person name="Raymond J."/>
            <person name="Mimuro M."/>
            <person name="Blankenship R.E."/>
            <person name="Touchman J.W."/>
        </authorList>
    </citation>
    <scope>NUCLEOTIDE SEQUENCE [LARGE SCALE GENOMIC DNA]</scope>
    <source>
        <strain evidence="2">MBIC 11017</strain>
    </source>
</reference>
<evidence type="ECO:0000313" key="1">
    <source>
        <dbReference type="EMBL" id="ABW25191.1"/>
    </source>
</evidence>
<sequence length="38" mass="4326">MVFIPKYCQKCIYSNSGASWGNIHELARHQESVIEKAS</sequence>
<dbReference type="HOGENOM" id="CLU_3323209_0_0_3"/>
<accession>B0C697</accession>
<dbReference type="KEGG" id="amr:AM1_0103"/>
<name>B0C697_ACAM1</name>
<dbReference type="Proteomes" id="UP000000268">
    <property type="component" value="Chromosome"/>
</dbReference>
<gene>
    <name evidence="1" type="ordered locus">AM1_0103</name>
</gene>